<proteinExistence type="predicted"/>
<feature type="transmembrane region" description="Helical" evidence="5">
    <location>
        <begin position="222"/>
        <end position="243"/>
    </location>
</feature>
<evidence type="ECO:0000256" key="1">
    <source>
        <dbReference type="ARBA" id="ARBA00004141"/>
    </source>
</evidence>
<evidence type="ECO:0000256" key="4">
    <source>
        <dbReference type="ARBA" id="ARBA00023136"/>
    </source>
</evidence>
<keyword evidence="2 5" id="KW-0812">Transmembrane</keyword>
<keyword evidence="4 5" id="KW-0472">Membrane</keyword>
<evidence type="ECO:0000313" key="7">
    <source>
        <dbReference type="Proteomes" id="UP001549106"/>
    </source>
</evidence>
<sequence>MNYEDVQKVSNAAAAKSQLVNTGFGKYFTRAVMAGFFIVLAMIFSNVVGNVFSGAELPAWGKFFSAVVFSIAVLLISMVGGELFTGNNFVMAFGAIDKKVTWKETGKVWLVSYIGNFVGCLILTLIFVWAGAAGTKDYFAGFINNKLSIPLGEMFFRAVLCNFFVCLGVLCGIKLKSEAAKILMIIMCISGFVISGFEHSIANMSTFVAAYCLVPGLSVTAMLKSMLVVTVGNMVGGAVLLAWPLRKMSADQ</sequence>
<dbReference type="PANTHER" id="PTHR30520:SF8">
    <property type="entry name" value="NITRITE TRANSPORTER NIRC"/>
    <property type="match status" value="1"/>
</dbReference>
<name>A0ABV2LYF3_9FIRM</name>
<dbReference type="Gene3D" id="1.20.1080.10">
    <property type="entry name" value="Glycerol uptake facilitator protein"/>
    <property type="match status" value="1"/>
</dbReference>
<keyword evidence="7" id="KW-1185">Reference proteome</keyword>
<dbReference type="PANTHER" id="PTHR30520">
    <property type="entry name" value="FORMATE TRANSPORTER-RELATED"/>
    <property type="match status" value="1"/>
</dbReference>
<gene>
    <name evidence="6" type="ORF">ABID24_000443</name>
</gene>
<dbReference type="EMBL" id="JBEPMJ010000002">
    <property type="protein sequence ID" value="MET3749220.1"/>
    <property type="molecule type" value="Genomic_DNA"/>
</dbReference>
<keyword evidence="3 5" id="KW-1133">Transmembrane helix</keyword>
<dbReference type="Proteomes" id="UP001549106">
    <property type="component" value="Unassembled WGS sequence"/>
</dbReference>
<feature type="transmembrane region" description="Helical" evidence="5">
    <location>
        <begin position="182"/>
        <end position="202"/>
    </location>
</feature>
<feature type="transmembrane region" description="Helical" evidence="5">
    <location>
        <begin position="108"/>
        <end position="134"/>
    </location>
</feature>
<comment type="caution">
    <text evidence="6">The sequence shown here is derived from an EMBL/GenBank/DDBJ whole genome shotgun (WGS) entry which is preliminary data.</text>
</comment>
<feature type="transmembrane region" description="Helical" evidence="5">
    <location>
        <begin position="154"/>
        <end position="175"/>
    </location>
</feature>
<dbReference type="Pfam" id="PF01226">
    <property type="entry name" value="Form_Nir_trans"/>
    <property type="match status" value="1"/>
</dbReference>
<reference evidence="6 7" key="1">
    <citation type="submission" date="2024-06" db="EMBL/GenBank/DDBJ databases">
        <title>Genomic Encyclopedia of Type Strains, Phase IV (KMG-IV): sequencing the most valuable type-strain genomes for metagenomic binning, comparative biology and taxonomic classification.</title>
        <authorList>
            <person name="Goeker M."/>
        </authorList>
    </citation>
    <scope>NUCLEOTIDE SEQUENCE [LARGE SCALE GENOMIC DNA]</scope>
    <source>
        <strain evidence="6 7">DSM 29492</strain>
    </source>
</reference>
<protein>
    <submittedName>
        <fullName evidence="6">Nitrite transporter NirC</fullName>
    </submittedName>
</protein>
<comment type="subcellular location">
    <subcellularLocation>
        <location evidence="1">Membrane</location>
        <topology evidence="1">Multi-pass membrane protein</topology>
    </subcellularLocation>
</comment>
<feature type="transmembrane region" description="Helical" evidence="5">
    <location>
        <begin position="63"/>
        <end position="96"/>
    </location>
</feature>
<accession>A0ABV2LYF3</accession>
<feature type="transmembrane region" description="Helical" evidence="5">
    <location>
        <begin position="31"/>
        <end position="51"/>
    </location>
</feature>
<evidence type="ECO:0000256" key="3">
    <source>
        <dbReference type="ARBA" id="ARBA00022989"/>
    </source>
</evidence>
<evidence type="ECO:0000256" key="2">
    <source>
        <dbReference type="ARBA" id="ARBA00022692"/>
    </source>
</evidence>
<organism evidence="6 7">
    <name type="scientific">Blautia caecimuris</name>
    <dbReference type="NCBI Taxonomy" id="1796615"/>
    <lineage>
        <taxon>Bacteria</taxon>
        <taxon>Bacillati</taxon>
        <taxon>Bacillota</taxon>
        <taxon>Clostridia</taxon>
        <taxon>Lachnospirales</taxon>
        <taxon>Lachnospiraceae</taxon>
        <taxon>Blautia</taxon>
    </lineage>
</organism>
<dbReference type="InterPro" id="IPR023271">
    <property type="entry name" value="Aquaporin-like"/>
</dbReference>
<dbReference type="RefSeq" id="WP_257463835.1">
    <property type="nucleotide sequence ID" value="NZ_BAABXP010000003.1"/>
</dbReference>
<dbReference type="InterPro" id="IPR000292">
    <property type="entry name" value="For/NO2_transpt"/>
</dbReference>
<evidence type="ECO:0000313" key="6">
    <source>
        <dbReference type="EMBL" id="MET3749220.1"/>
    </source>
</evidence>
<evidence type="ECO:0000256" key="5">
    <source>
        <dbReference type="SAM" id="Phobius"/>
    </source>
</evidence>